<organism evidence="2 3">
    <name type="scientific">Marmota monax</name>
    <name type="common">Woodchuck</name>
    <dbReference type="NCBI Taxonomy" id="9995"/>
    <lineage>
        <taxon>Eukaryota</taxon>
        <taxon>Metazoa</taxon>
        <taxon>Chordata</taxon>
        <taxon>Craniata</taxon>
        <taxon>Vertebrata</taxon>
        <taxon>Euteleostomi</taxon>
        <taxon>Mammalia</taxon>
        <taxon>Eutheria</taxon>
        <taxon>Euarchontoglires</taxon>
        <taxon>Glires</taxon>
        <taxon>Rodentia</taxon>
        <taxon>Sciuromorpha</taxon>
        <taxon>Sciuridae</taxon>
        <taxon>Xerinae</taxon>
        <taxon>Marmotini</taxon>
        <taxon>Marmota</taxon>
    </lineage>
</organism>
<feature type="compositionally biased region" description="Low complexity" evidence="1">
    <location>
        <begin position="52"/>
        <end position="61"/>
    </location>
</feature>
<feature type="region of interest" description="Disordered" evidence="1">
    <location>
        <begin position="30"/>
        <end position="71"/>
    </location>
</feature>
<evidence type="ECO:0000313" key="3">
    <source>
        <dbReference type="Proteomes" id="UP000335636"/>
    </source>
</evidence>
<dbReference type="Gene3D" id="2.30.30.140">
    <property type="match status" value="1"/>
</dbReference>
<evidence type="ECO:0000313" key="2">
    <source>
        <dbReference type="EMBL" id="VTJ88425.1"/>
    </source>
</evidence>
<dbReference type="AlphaFoldDB" id="A0A5E4D2Z9"/>
<sequence length="199" mass="20861">MPPGPGNQSVSTQRSPCLQRLQGAGLCHLSPSVEPEVRGTQPGSPPWSLRQPLLPSAAAVPPAGPGGQPWAIPCGSQQARWAGLGLGWPPVASGWLAAGVSALRPVCPQVEFEDGSQLTVKRADLFTLEEELPKRVRSRLSLSTGAPQGPAFLAEEVKAAKRPRVGAPLTTTEDPGRSPDYLAFVESLLQARGRPGAPF</sequence>
<keyword evidence="3" id="KW-1185">Reference proteome</keyword>
<name>A0A5E4D2Z9_MARMO</name>
<comment type="caution">
    <text evidence="2">The sequence shown here is derived from an EMBL/GenBank/DDBJ whole genome shotgun (WGS) entry which is preliminary data.</text>
</comment>
<evidence type="ECO:0000256" key="1">
    <source>
        <dbReference type="SAM" id="MobiDB-lite"/>
    </source>
</evidence>
<protein>
    <submittedName>
        <fullName evidence="2">Uncharacterized protein</fullName>
    </submittedName>
</protein>
<dbReference type="EMBL" id="CABDUW010002946">
    <property type="protein sequence ID" value="VTJ88425.1"/>
    <property type="molecule type" value="Genomic_DNA"/>
</dbReference>
<gene>
    <name evidence="2" type="ORF">MONAX_5E041684</name>
</gene>
<proteinExistence type="predicted"/>
<dbReference type="Proteomes" id="UP000335636">
    <property type="component" value="Unassembled WGS sequence"/>
</dbReference>
<accession>A0A5E4D2Z9</accession>
<reference evidence="2" key="1">
    <citation type="submission" date="2019-04" db="EMBL/GenBank/DDBJ databases">
        <authorList>
            <person name="Alioto T."/>
            <person name="Alioto T."/>
        </authorList>
    </citation>
    <scope>NUCLEOTIDE SEQUENCE [LARGE SCALE GENOMIC DNA]</scope>
</reference>